<dbReference type="SUPFAM" id="SSF89796">
    <property type="entry name" value="CoA-transferase family III (CaiB/BaiF)"/>
    <property type="match status" value="2"/>
</dbReference>
<dbReference type="PANTHER" id="PTHR48228:SF6">
    <property type="entry name" value="L-CARNITINE COA-TRANSFERASE"/>
    <property type="match status" value="1"/>
</dbReference>
<sequence length="809" mass="85282">MTPAEPSRPLRVLELTESVAAGVCGRLFAGLGHDVVRGPLDPADPLRHRAPLNPDGVSLAYVAVHSGKRGVSAVGADGRLLPDAEALLDDTDVLVLDATPRRARELGLDPRRLAERWPDLVVVRITGFGSGDENDDAYADLPADSLLAESYGGLAQMIGEAGRPPLSLGGEQAAYCAGVTGFLGAMLALLRRDRGQGGDLVEVAMCDVAAYMDWKSDVSWSMTGVAPGRAVRDQGDWRLVRTADGWAGFIFLPRHWPQVVELIGDPALRAPDLAEEAVRTEHPERWWPVIERWAAVLPAHEVYARAQELGLPFGWVARMSDLAASEQLAGRGFLADGPDARAGRVPVVGGPLHGAGLGWDAGEPPEEKPGEAVEWLPRAVAPLPSADGRTARPPLDGVVVLDFGTITAGAAVTRLLADHGATILKVEWPGRPDTFRTWKLTETELRAAGEPPTSPYFPSNNIGKLDVAIDLKTEAGRDVVRGLARHAHIVVENFRVGVTRRLGIDAATLRAENPALVCLSLSSQGQRGPEAGNRSFGSTLDLLSGLASVTGYPDRGPTWSSYEVNYPDQLVSLVGAAAVAYCVQQGVTGAELDLSQREAVSWTLSAQIADYVVNGHDAQVTGNRRSGAAPHDTFPATGTDSGADAWLAVACTSDAHRAALASWLGRPELAGCDERWWDGEEAYALIAAATGALARDEAAAALRAAGVPAVPVLTAADRAVTPRFTERGVTLGGEGPPVKGSPMTFARYAPRIRPVAPAIGEHTREVLTGVVGLAPGELRRLEDAGAVHCARPAGPAGTPTDEREARAGD</sequence>
<keyword evidence="4" id="KW-1185">Reference proteome</keyword>
<dbReference type="Pfam" id="PF02515">
    <property type="entry name" value="CoA_transf_3"/>
    <property type="match status" value="2"/>
</dbReference>
<dbReference type="InterPro" id="IPR044855">
    <property type="entry name" value="CoA-Trfase_III_dom3_sf"/>
</dbReference>
<dbReference type="InterPro" id="IPR023606">
    <property type="entry name" value="CoA-Trfase_III_dom_1_sf"/>
</dbReference>
<comment type="similarity">
    <text evidence="1">Belongs to the CoA-transferase III family.</text>
</comment>
<proteinExistence type="inferred from homology"/>
<keyword evidence="2 3" id="KW-0808">Transferase</keyword>
<dbReference type="Gene3D" id="3.30.1540.10">
    <property type="entry name" value="formyl-coa transferase, domain 3"/>
    <property type="match status" value="2"/>
</dbReference>
<dbReference type="Proteomes" id="UP000749040">
    <property type="component" value="Unassembled WGS sequence"/>
</dbReference>
<accession>A0ABS2U0J9</accession>
<evidence type="ECO:0000313" key="3">
    <source>
        <dbReference type="EMBL" id="MBM9509115.1"/>
    </source>
</evidence>
<comment type="caution">
    <text evidence="3">The sequence shown here is derived from an EMBL/GenBank/DDBJ whole genome shotgun (WGS) entry which is preliminary data.</text>
</comment>
<evidence type="ECO:0000313" key="4">
    <source>
        <dbReference type="Proteomes" id="UP000749040"/>
    </source>
</evidence>
<evidence type="ECO:0000256" key="1">
    <source>
        <dbReference type="ARBA" id="ARBA00008383"/>
    </source>
</evidence>
<dbReference type="InterPro" id="IPR050509">
    <property type="entry name" value="CoA-transferase_III"/>
</dbReference>
<evidence type="ECO:0000256" key="2">
    <source>
        <dbReference type="ARBA" id="ARBA00022679"/>
    </source>
</evidence>
<organism evidence="3 4">
    <name type="scientific">Actinacidiphila acididurans</name>
    <dbReference type="NCBI Taxonomy" id="2784346"/>
    <lineage>
        <taxon>Bacteria</taxon>
        <taxon>Bacillati</taxon>
        <taxon>Actinomycetota</taxon>
        <taxon>Actinomycetes</taxon>
        <taxon>Kitasatosporales</taxon>
        <taxon>Streptomycetaceae</taxon>
        <taxon>Actinacidiphila</taxon>
    </lineage>
</organism>
<dbReference type="InterPro" id="IPR003673">
    <property type="entry name" value="CoA-Trfase_fam_III"/>
</dbReference>
<dbReference type="EMBL" id="JADKYB010000022">
    <property type="protein sequence ID" value="MBM9509115.1"/>
    <property type="molecule type" value="Genomic_DNA"/>
</dbReference>
<dbReference type="PANTHER" id="PTHR48228">
    <property type="entry name" value="SUCCINYL-COA--D-CITRAMALATE COA-TRANSFERASE"/>
    <property type="match status" value="1"/>
</dbReference>
<protein>
    <submittedName>
        <fullName evidence="3">CoA transferase</fullName>
    </submittedName>
</protein>
<dbReference type="Gene3D" id="3.40.50.10540">
    <property type="entry name" value="Crotonobetainyl-coa:carnitine coa-transferase, domain 1"/>
    <property type="match status" value="2"/>
</dbReference>
<name>A0ABS2U0J9_9ACTN</name>
<gene>
    <name evidence="3" type="ORF">ITX44_32125</name>
</gene>
<dbReference type="RefSeq" id="WP_205361780.1">
    <property type="nucleotide sequence ID" value="NZ_JADKYB010000022.1"/>
</dbReference>
<reference evidence="3 4" key="1">
    <citation type="submission" date="2021-01" db="EMBL/GenBank/DDBJ databases">
        <title>Streptomyces acididurans sp. nov., isolated from a peat swamp forest soil.</title>
        <authorList>
            <person name="Chantavorakit T."/>
            <person name="Duangmal K."/>
        </authorList>
    </citation>
    <scope>NUCLEOTIDE SEQUENCE [LARGE SCALE GENOMIC DNA]</scope>
    <source>
        <strain evidence="3 4">KK5PA1</strain>
    </source>
</reference>
<dbReference type="GO" id="GO:0016740">
    <property type="term" value="F:transferase activity"/>
    <property type="evidence" value="ECO:0007669"/>
    <property type="project" value="UniProtKB-KW"/>
</dbReference>